<organism evidence="1 2">
    <name type="scientific">Gossypium arboreum</name>
    <name type="common">Tree cotton</name>
    <name type="synonym">Gossypium nanking</name>
    <dbReference type="NCBI Taxonomy" id="29729"/>
    <lineage>
        <taxon>Eukaryota</taxon>
        <taxon>Viridiplantae</taxon>
        <taxon>Streptophyta</taxon>
        <taxon>Embryophyta</taxon>
        <taxon>Tracheophyta</taxon>
        <taxon>Spermatophyta</taxon>
        <taxon>Magnoliopsida</taxon>
        <taxon>eudicotyledons</taxon>
        <taxon>Gunneridae</taxon>
        <taxon>Pentapetalae</taxon>
        <taxon>rosids</taxon>
        <taxon>malvids</taxon>
        <taxon>Malvales</taxon>
        <taxon>Malvaceae</taxon>
        <taxon>Malvoideae</taxon>
        <taxon>Gossypium</taxon>
    </lineage>
</organism>
<proteinExistence type="predicted"/>
<sequence length="48" mass="5499">MQDLSSHVNEGLSIEFPFSTSTETFFTNNKCNHHAFIIHTIIHIRGLL</sequence>
<protein>
    <submittedName>
        <fullName evidence="1">Uncharacterized protein</fullName>
    </submittedName>
</protein>
<dbReference type="EMBL" id="KN423460">
    <property type="protein sequence ID" value="KHG22987.1"/>
    <property type="molecule type" value="Genomic_DNA"/>
</dbReference>
<gene>
    <name evidence="1" type="ORF">F383_28706</name>
</gene>
<accession>A0A0B0PDH9</accession>
<dbReference type="AlphaFoldDB" id="A0A0B0PDH9"/>
<name>A0A0B0PDH9_GOSAR</name>
<dbReference type="Proteomes" id="UP000032142">
    <property type="component" value="Unassembled WGS sequence"/>
</dbReference>
<evidence type="ECO:0000313" key="2">
    <source>
        <dbReference type="Proteomes" id="UP000032142"/>
    </source>
</evidence>
<evidence type="ECO:0000313" key="1">
    <source>
        <dbReference type="EMBL" id="KHG22987.1"/>
    </source>
</evidence>
<reference evidence="2" key="1">
    <citation type="submission" date="2014-09" db="EMBL/GenBank/DDBJ databases">
        <authorList>
            <person name="Mudge J."/>
            <person name="Ramaraj T."/>
            <person name="Lindquist I.E."/>
            <person name="Bharti A.K."/>
            <person name="Sundararajan A."/>
            <person name="Cameron C.T."/>
            <person name="Woodward J.E."/>
            <person name="May G.D."/>
            <person name="Brubaker C."/>
            <person name="Broadhvest J."/>
            <person name="Wilkins T.A."/>
        </authorList>
    </citation>
    <scope>NUCLEOTIDE SEQUENCE</scope>
    <source>
        <strain evidence="2">cv. AKA8401</strain>
    </source>
</reference>
<keyword evidence="2" id="KW-1185">Reference proteome</keyword>